<reference evidence="1 2" key="1">
    <citation type="journal article" date="2024" name="Plant Biotechnol. J.">
        <title>Genome and CRISPR/Cas9 system of a widespread forest tree (Populus alba) in the world.</title>
        <authorList>
            <person name="Liu Y.J."/>
            <person name="Jiang P.F."/>
            <person name="Han X.M."/>
            <person name="Li X.Y."/>
            <person name="Wang H.M."/>
            <person name="Wang Y.J."/>
            <person name="Wang X.X."/>
            <person name="Zeng Q.Y."/>
        </authorList>
    </citation>
    <scope>NUCLEOTIDE SEQUENCE [LARGE SCALE GENOMIC DNA]</scope>
    <source>
        <strain evidence="2">cv. PAL-ZL1</strain>
    </source>
</reference>
<comment type="caution">
    <text evidence="1">The sequence shown here is derived from an EMBL/GenBank/DDBJ whole genome shotgun (WGS) entry which is preliminary data.</text>
</comment>
<protein>
    <submittedName>
        <fullName evidence="1">Uncharacterized protein</fullName>
    </submittedName>
</protein>
<dbReference type="Proteomes" id="UP000309997">
    <property type="component" value="Unassembled WGS sequence"/>
</dbReference>
<name>A0ACC4BAR9_POPAL</name>
<accession>A0ACC4BAR9</accession>
<evidence type="ECO:0000313" key="1">
    <source>
        <dbReference type="EMBL" id="KAL3575610.1"/>
    </source>
</evidence>
<organism evidence="1 2">
    <name type="scientific">Populus alba</name>
    <name type="common">White poplar</name>
    <dbReference type="NCBI Taxonomy" id="43335"/>
    <lineage>
        <taxon>Eukaryota</taxon>
        <taxon>Viridiplantae</taxon>
        <taxon>Streptophyta</taxon>
        <taxon>Embryophyta</taxon>
        <taxon>Tracheophyta</taxon>
        <taxon>Spermatophyta</taxon>
        <taxon>Magnoliopsida</taxon>
        <taxon>eudicotyledons</taxon>
        <taxon>Gunneridae</taxon>
        <taxon>Pentapetalae</taxon>
        <taxon>rosids</taxon>
        <taxon>fabids</taxon>
        <taxon>Malpighiales</taxon>
        <taxon>Salicaceae</taxon>
        <taxon>Saliceae</taxon>
        <taxon>Populus</taxon>
    </lineage>
</organism>
<evidence type="ECO:0000313" key="2">
    <source>
        <dbReference type="Proteomes" id="UP000309997"/>
    </source>
</evidence>
<gene>
    <name evidence="1" type="ORF">D5086_023711</name>
</gene>
<proteinExistence type="predicted"/>
<keyword evidence="2" id="KW-1185">Reference proteome</keyword>
<dbReference type="EMBL" id="RCHU02000012">
    <property type="protein sequence ID" value="KAL3575610.1"/>
    <property type="molecule type" value="Genomic_DNA"/>
</dbReference>
<sequence>MASLHQMLSEEGFEHRKFLRSRDRLTRPEESVILPKHICHDQKRFNSPKQKNDTGSTRKGSSIFSSRRVSSDTERLQSKSLLKGEEPAIDVIAIRAVVSILSGYIGRYIKDVSFREMIREKCNSCLVRRSKGSDDGNFVNMEVGMESIEKLVEEKATRKEVKMESLKNSIQLLNIVASLNSKKSRKGSTCGVPNSHLSACAQLYLSIVYKLEKNNMISARHLLYVFCDSPFLARTHLLPDLWEHFLLPHLLHLKVWYHEELEALSDSQHVEKERRMKALSKVYNDQMDMGTIQFALYYNEWLKVGGKAPSVPAVPLPSRPSYATSMRRSSDSYNSRSSINTNLYRAVFNPTLERQSKDFDSRNRASMDTWSTEEDKVCIDEYKDCSYATNNKTRTTRRPSSKNYVISNHDIWHEPLKSELFRLFSCQSVSSECLGNGNIIVKSNSIRNEETTHLPPIDLSRAISTICSSDSLTECETAIRITAKAWLDSIGSNVIEGALSKAPVIEGLLEVLFASTDDEVLELAISIIAELVVRNEAKRLIVLNSDPQLKIFMKLLKSNSLFLKVAVLLYLLKPKAKQMISIEWVGLVLRVLEFGGQLQTLFTVRCMPEKAAMYFLGQLLTGFDEVRNLENASQVVALGGLSFLVRTFEIGDIIERNHAATLMSCCIGANGSSRNYLAENLNKDSLLQLIVLGIQKKFKGFVFTLLADLLCLSRRTWIIKFLTGLGNGWGGLNTMHIFLVYLQRASPEERPLVAAVLLQLDLMGDLSQSNLYREEAVEAITESLECHNCSTKVQEQSAKALLMLGGCFSYSGEVLAEEWLLRQAGFHERLRGSFQRKEIVDGNLNEEEDAMEDWQRKVAVVLLNSGGKRFLSALSNSIANGIPILVQSSLFTVAWMRRILLPVRNENSYLTITPRLTESPHYDRALNGRMNPSFSQQHLIKNSEHYLCSFPTHPTARTHAMATTYSAIADYNYLHLAKPGLSLHHSSVPGYRFTIQIYAGVFLNYAMPMFSESTDIT</sequence>